<reference evidence="1" key="1">
    <citation type="journal article" date="2020" name="Nature">
        <title>Giant virus diversity and host interactions through global metagenomics.</title>
        <authorList>
            <person name="Schulz F."/>
            <person name="Roux S."/>
            <person name="Paez-Espino D."/>
            <person name="Jungbluth S."/>
            <person name="Walsh D.A."/>
            <person name="Denef V.J."/>
            <person name="McMahon K.D."/>
            <person name="Konstantinidis K.T."/>
            <person name="Eloe-Fadrosh E.A."/>
            <person name="Kyrpides N.C."/>
            <person name="Woyke T."/>
        </authorList>
    </citation>
    <scope>NUCLEOTIDE SEQUENCE</scope>
    <source>
        <strain evidence="1">GVMAG-M-3300009180-1</strain>
    </source>
</reference>
<dbReference type="EMBL" id="MN739011">
    <property type="protein sequence ID" value="QHT34934.1"/>
    <property type="molecule type" value="Genomic_DNA"/>
</dbReference>
<evidence type="ECO:0000313" key="1">
    <source>
        <dbReference type="EMBL" id="QHT34934.1"/>
    </source>
</evidence>
<accession>A0A6C0F0J5</accession>
<name>A0A6C0F0J5_9ZZZZ</name>
<organism evidence="1">
    <name type="scientific">viral metagenome</name>
    <dbReference type="NCBI Taxonomy" id="1070528"/>
    <lineage>
        <taxon>unclassified sequences</taxon>
        <taxon>metagenomes</taxon>
        <taxon>organismal metagenomes</taxon>
    </lineage>
</organism>
<protein>
    <submittedName>
        <fullName evidence="1">Uncharacterized protein</fullName>
    </submittedName>
</protein>
<sequence length="204" mass="23437">MKSTNIFKTIRLAYNIESFGSSMVVLEDVVGNELRATTKLCMNRIKKSGILPEPSSDQSTVFRMLDWCRNCGAEPLAEEILSYVGILPTKDFTFELVFSDELCNVPRLPLQITMRTYIWRQVDDNRMIDYAFGKLRETLNKDLANQKHAGRYVINRDENPVECRPTKLVRYGAENGPPFDRGIALGPSGEELDDNDQYLDQFYY</sequence>
<proteinExistence type="predicted"/>
<dbReference type="AlphaFoldDB" id="A0A6C0F0J5"/>